<organism evidence="1 2">
    <name type="scientific">Mycolicibacterium rutilum</name>
    <name type="common">Mycobacterium rutilum</name>
    <dbReference type="NCBI Taxonomy" id="370526"/>
    <lineage>
        <taxon>Bacteria</taxon>
        <taxon>Bacillati</taxon>
        <taxon>Actinomycetota</taxon>
        <taxon>Actinomycetes</taxon>
        <taxon>Mycobacteriales</taxon>
        <taxon>Mycobacteriaceae</taxon>
        <taxon>Mycolicibacterium</taxon>
    </lineage>
</organism>
<dbReference type="AlphaFoldDB" id="A0A1H6K5G6"/>
<reference evidence="2" key="1">
    <citation type="submission" date="2016-10" db="EMBL/GenBank/DDBJ databases">
        <authorList>
            <person name="Varghese N."/>
            <person name="Submissions S."/>
        </authorList>
    </citation>
    <scope>NUCLEOTIDE SEQUENCE [LARGE SCALE GENOMIC DNA]</scope>
    <source>
        <strain evidence="2">DSM 45405</strain>
    </source>
</reference>
<dbReference type="OrthoDB" id="9985205at2"/>
<protein>
    <recommendedName>
        <fullName evidence="3">Alanine and proline rich membrane protein</fullName>
    </recommendedName>
</protein>
<evidence type="ECO:0000313" key="1">
    <source>
        <dbReference type="EMBL" id="SEH70288.1"/>
    </source>
</evidence>
<evidence type="ECO:0000313" key="2">
    <source>
        <dbReference type="Proteomes" id="UP000182915"/>
    </source>
</evidence>
<sequence length="150" mass="15279">MKYLIGGVAAALVIAGVVVVLLTRGDGDLSPDCQKAEHALRPLAGAMGEVISTLPADVTDEPLDRPAAAAAEAEDAAEIRTRAAAIESAALRAEVNTVADALEAISRSTLAPASAAPSREYFGAKTRLDNAIQAIVKACPGIGDEPPVRP</sequence>
<name>A0A1H6K5G6_MYCRU</name>
<dbReference type="EMBL" id="LT629971">
    <property type="protein sequence ID" value="SEH70288.1"/>
    <property type="molecule type" value="Genomic_DNA"/>
</dbReference>
<keyword evidence="2" id="KW-1185">Reference proteome</keyword>
<dbReference type="RefSeq" id="WP_083407855.1">
    <property type="nucleotide sequence ID" value="NZ_LT629971.1"/>
</dbReference>
<proteinExistence type="predicted"/>
<gene>
    <name evidence="1" type="ORF">SAMN04489835_3049</name>
</gene>
<dbReference type="Proteomes" id="UP000182915">
    <property type="component" value="Chromosome I"/>
</dbReference>
<accession>A0A1H6K5G6</accession>
<evidence type="ECO:0008006" key="3">
    <source>
        <dbReference type="Google" id="ProtNLM"/>
    </source>
</evidence>
<dbReference type="STRING" id="370526.SAMN04489835_3049"/>